<proteinExistence type="predicted"/>
<evidence type="ECO:0000256" key="2">
    <source>
        <dbReference type="ARBA" id="ARBA00022737"/>
    </source>
</evidence>
<name>G0UBP4_TRYVY</name>
<dbReference type="PROSITE" id="PS50294">
    <property type="entry name" value="WD_REPEATS_REGION"/>
    <property type="match status" value="2"/>
</dbReference>
<dbReference type="EMBL" id="HE573027">
    <property type="protein sequence ID" value="CCC53241.1"/>
    <property type="molecule type" value="Genomic_DNA"/>
</dbReference>
<dbReference type="InterPro" id="IPR001680">
    <property type="entry name" value="WD40_rpt"/>
</dbReference>
<dbReference type="Pfam" id="PF00400">
    <property type="entry name" value="WD40"/>
    <property type="match status" value="2"/>
</dbReference>
<dbReference type="InterPro" id="IPR019775">
    <property type="entry name" value="WD40_repeat_CS"/>
</dbReference>
<keyword evidence="5" id="KW-0175">Coiled coil</keyword>
<reference evidence="6" key="1">
    <citation type="journal article" date="2012" name="Proc. Natl. Acad. Sci. U.S.A.">
        <title>Antigenic diversity is generated by distinct evolutionary mechanisms in African trypanosome species.</title>
        <authorList>
            <person name="Jackson A.P."/>
            <person name="Berry A."/>
            <person name="Aslett M."/>
            <person name="Allison H.C."/>
            <person name="Burton P."/>
            <person name="Vavrova-Anderson J."/>
            <person name="Brown R."/>
            <person name="Browne H."/>
            <person name="Corton N."/>
            <person name="Hauser H."/>
            <person name="Gamble J."/>
            <person name="Gilderthorp R."/>
            <person name="Marcello L."/>
            <person name="McQuillan J."/>
            <person name="Otto T.D."/>
            <person name="Quail M.A."/>
            <person name="Sanders M.J."/>
            <person name="van Tonder A."/>
            <person name="Ginger M.L."/>
            <person name="Field M.C."/>
            <person name="Barry J.D."/>
            <person name="Hertz-Fowler C."/>
            <person name="Berriman M."/>
        </authorList>
    </citation>
    <scope>NUCLEOTIDE SEQUENCE</scope>
    <source>
        <strain evidence="6">Y486</strain>
    </source>
</reference>
<organism evidence="6">
    <name type="scientific">Trypanosoma vivax (strain Y486)</name>
    <dbReference type="NCBI Taxonomy" id="1055687"/>
    <lineage>
        <taxon>Eukaryota</taxon>
        <taxon>Discoba</taxon>
        <taxon>Euglenozoa</taxon>
        <taxon>Kinetoplastea</taxon>
        <taxon>Metakinetoplastina</taxon>
        <taxon>Trypanosomatida</taxon>
        <taxon>Trypanosomatidae</taxon>
        <taxon>Trypanosoma</taxon>
        <taxon>Duttonella</taxon>
    </lineage>
</organism>
<dbReference type="GO" id="GO:0000045">
    <property type="term" value="P:autophagosome assembly"/>
    <property type="evidence" value="ECO:0007669"/>
    <property type="project" value="InterPro"/>
</dbReference>
<dbReference type="SMART" id="SM00320">
    <property type="entry name" value="WD40"/>
    <property type="match status" value="7"/>
</dbReference>
<dbReference type="VEuPathDB" id="TriTrypDB:TvY486_1107250"/>
<sequence>MWREVIDKQVSQRNSAELQPMEVIVHAYGRVFSQLVHLQQRVKELGDDNAKLCESKMGLQERVRMLELSAAGVVSRTNREEELTAKVDELQHQLQECLREQKDYYKGQCEIKRVMNENETLRGEVARTQEREKELEALSQLLKDECTKREHENKELTQELSLLTSERDNCLTKLIASRETVACMQEKILEYEEMLSNTRKEMRSGQKCAANSEGVPGVKASDVERLEGVVGSALSHRDTSLAQGLNKLPSEVAHTIEQAHGDRQIYAICAARGEERLFTGGGDRVVRMWDASKGKLLDELSSVNTPLCLDSSPKILLAGCADGVARVWNLDTLRRSELTGHSEKIVAASLSQSTSAAFTASADRTVKLWDISRKSMCRTIMCTSMCNDLCVTDSHIYTAHYNGSVCIWDVRNPRADAMSIAGVHPQGVTCVRLTKHGQQCISLGRDSSISVRDVREMNKELFRVECKGSVTHKNLTRFAVSPDECFCALGGMQGAVLLVDINTGVVLTPPLLNGHYANVLSVAWTANAAASTLASVDESARLVLWK</sequence>
<dbReference type="InterPro" id="IPR015943">
    <property type="entry name" value="WD40/YVTN_repeat-like_dom_sf"/>
</dbReference>
<feature type="repeat" description="WD" evidence="4">
    <location>
        <begin position="277"/>
        <end position="299"/>
    </location>
</feature>
<dbReference type="Gene3D" id="1.10.287.1490">
    <property type="match status" value="1"/>
</dbReference>
<accession>G0UBP4</accession>
<dbReference type="Gene3D" id="2.130.10.10">
    <property type="entry name" value="YVTN repeat-like/Quinoprotein amine dehydrogenase"/>
    <property type="match status" value="2"/>
</dbReference>
<protein>
    <submittedName>
        <fullName evidence="6">Uncharacterized protein</fullName>
    </submittedName>
</protein>
<evidence type="ECO:0000256" key="1">
    <source>
        <dbReference type="ARBA" id="ARBA00022574"/>
    </source>
</evidence>
<dbReference type="SUPFAM" id="SSF50978">
    <property type="entry name" value="WD40 repeat-like"/>
    <property type="match status" value="1"/>
</dbReference>
<dbReference type="PANTHER" id="PTHR19878:SF8">
    <property type="entry name" value="AUTOPHAGY-RELATED 16, ISOFORM F"/>
    <property type="match status" value="1"/>
</dbReference>
<dbReference type="InterPro" id="IPR045160">
    <property type="entry name" value="ATG16"/>
</dbReference>
<dbReference type="AlphaFoldDB" id="G0UBP4"/>
<keyword evidence="3" id="KW-0689">Ribosomal protein</keyword>
<feature type="coiled-coil region" evidence="5">
    <location>
        <begin position="80"/>
        <end position="201"/>
    </location>
</feature>
<feature type="repeat" description="WD" evidence="4">
    <location>
        <begin position="338"/>
        <end position="379"/>
    </location>
</feature>
<keyword evidence="1 4" id="KW-0853">WD repeat</keyword>
<dbReference type="PROSITE" id="PS50082">
    <property type="entry name" value="WD_REPEATS_2"/>
    <property type="match status" value="3"/>
</dbReference>
<keyword evidence="3" id="KW-0687">Ribonucleoprotein</keyword>
<feature type="repeat" description="WD" evidence="4">
    <location>
        <begin position="512"/>
        <end position="546"/>
    </location>
</feature>
<evidence type="ECO:0000256" key="5">
    <source>
        <dbReference type="SAM" id="Coils"/>
    </source>
</evidence>
<evidence type="ECO:0000256" key="3">
    <source>
        <dbReference type="ARBA" id="ARBA00022980"/>
    </source>
</evidence>
<dbReference type="PANTHER" id="PTHR19878">
    <property type="entry name" value="AUTOPHAGY PROTEIN 16-LIKE"/>
    <property type="match status" value="1"/>
</dbReference>
<evidence type="ECO:0000256" key="4">
    <source>
        <dbReference type="PROSITE-ProRule" id="PRU00221"/>
    </source>
</evidence>
<dbReference type="PROSITE" id="PS00678">
    <property type="entry name" value="WD_REPEATS_1"/>
    <property type="match status" value="1"/>
</dbReference>
<evidence type="ECO:0000313" key="6">
    <source>
        <dbReference type="EMBL" id="CCC53241.1"/>
    </source>
</evidence>
<dbReference type="GO" id="GO:0005840">
    <property type="term" value="C:ribosome"/>
    <property type="evidence" value="ECO:0007669"/>
    <property type="project" value="UniProtKB-KW"/>
</dbReference>
<keyword evidence="2" id="KW-0677">Repeat</keyword>
<gene>
    <name evidence="6" type="ORF">TVY486_1107250</name>
</gene>
<dbReference type="InterPro" id="IPR036322">
    <property type="entry name" value="WD40_repeat_dom_sf"/>
</dbReference>